<name>A0A9P6IQ58_9FUNG</name>
<dbReference type="AlphaFoldDB" id="A0A9P6IQ58"/>
<evidence type="ECO:0000313" key="2">
    <source>
        <dbReference type="Proteomes" id="UP000749646"/>
    </source>
</evidence>
<gene>
    <name evidence="1" type="ORF">BGZ65_005307</name>
</gene>
<feature type="non-terminal residue" evidence="1">
    <location>
        <position position="476"/>
    </location>
</feature>
<evidence type="ECO:0000313" key="1">
    <source>
        <dbReference type="EMBL" id="KAF9941058.1"/>
    </source>
</evidence>
<sequence length="476" mass="52083">MSRRKAVEKIHARGTRHEIRRSSSIVKGAAERIFPSTTEFVHVRIHKDMSAILLRINTAWGHLDALVISPHHLIHKRMGILEAFCLVSNGSSIFGVTVTSNNTEGADPTQQVVVLFKTNDNPDSLANFRWNIVSTVQIGAVYDISQRTNPLCSIDAKGVFTYVDLSVIKSPGAPSMTAGIRYSPDFPPNTGGTSTSPGGWKNIDTAGPYPWEKTSLSATVFNVPDASGNLVSVYAWMVGYVGNLQFGYLDNASLQLRTGSTWTLPTSISIIDISYFNQTLYLLFKELVQLDDKYGLLTIPFNSSVIPAAAPTNYTGLGYQMDWPGKPFPIVVGSWADNYYAIRRYNDGRNVNDVLTVINFANVKDAKFRDDVNLTEPVDVFFETTSHTLWATVGGSNGLPTFGFYNRFDHSDSAHISVVHLDGPNVGKWEYASWEVNVTEPYGVHLYPPPPMTGSPESSSSPSASTGLIVGCVVVG</sequence>
<dbReference type="Proteomes" id="UP000749646">
    <property type="component" value="Unassembled WGS sequence"/>
</dbReference>
<organism evidence="1 2">
    <name type="scientific">Modicella reniformis</name>
    <dbReference type="NCBI Taxonomy" id="1440133"/>
    <lineage>
        <taxon>Eukaryota</taxon>
        <taxon>Fungi</taxon>
        <taxon>Fungi incertae sedis</taxon>
        <taxon>Mucoromycota</taxon>
        <taxon>Mortierellomycotina</taxon>
        <taxon>Mortierellomycetes</taxon>
        <taxon>Mortierellales</taxon>
        <taxon>Mortierellaceae</taxon>
        <taxon>Modicella</taxon>
    </lineage>
</organism>
<accession>A0A9P6IQ58</accession>
<dbReference type="OrthoDB" id="2444659at2759"/>
<proteinExistence type="predicted"/>
<comment type="caution">
    <text evidence="1">The sequence shown here is derived from an EMBL/GenBank/DDBJ whole genome shotgun (WGS) entry which is preliminary data.</text>
</comment>
<protein>
    <submittedName>
        <fullName evidence="1">Uncharacterized protein</fullName>
    </submittedName>
</protein>
<dbReference type="EMBL" id="JAAAHW010009434">
    <property type="protein sequence ID" value="KAF9941058.1"/>
    <property type="molecule type" value="Genomic_DNA"/>
</dbReference>
<keyword evidence="2" id="KW-1185">Reference proteome</keyword>
<reference evidence="1" key="1">
    <citation type="journal article" date="2020" name="Fungal Divers.">
        <title>Resolving the Mortierellaceae phylogeny through synthesis of multi-gene phylogenetics and phylogenomics.</title>
        <authorList>
            <person name="Vandepol N."/>
            <person name="Liber J."/>
            <person name="Desiro A."/>
            <person name="Na H."/>
            <person name="Kennedy M."/>
            <person name="Barry K."/>
            <person name="Grigoriev I.V."/>
            <person name="Miller A.N."/>
            <person name="O'Donnell K."/>
            <person name="Stajich J.E."/>
            <person name="Bonito G."/>
        </authorList>
    </citation>
    <scope>NUCLEOTIDE SEQUENCE</scope>
    <source>
        <strain evidence="1">MES-2147</strain>
    </source>
</reference>